<accession>A0A6J4DYE0</accession>
<dbReference type="Proteomes" id="UP001054892">
    <property type="component" value="Unassembled WGS sequence"/>
</dbReference>
<reference evidence="1 3" key="1">
    <citation type="submission" date="2020-05" db="EMBL/GenBank/DDBJ databases">
        <title>Characterization of novel class B3 metallo-beta-lactamase from novel Pseudomonas species.</title>
        <authorList>
            <person name="Yamada K."/>
            <person name="Aoki K."/>
            <person name="Ishii Y."/>
        </authorList>
    </citation>
    <scope>NUCLEOTIDE SEQUENCE [LARGE SCALE GENOMIC DNA]</scope>
    <source>
        <strain evidence="1 3">TUM18999</strain>
        <strain evidence="2 4">TUM20286</strain>
    </source>
</reference>
<dbReference type="Proteomes" id="UP000509383">
    <property type="component" value="Chromosome"/>
</dbReference>
<organism evidence="1 3">
    <name type="scientific">Pseudomonas tohonis</name>
    <dbReference type="NCBI Taxonomy" id="2725477"/>
    <lineage>
        <taxon>Bacteria</taxon>
        <taxon>Pseudomonadati</taxon>
        <taxon>Pseudomonadota</taxon>
        <taxon>Gammaproteobacteria</taxon>
        <taxon>Pseudomonadales</taxon>
        <taxon>Pseudomonadaceae</taxon>
        <taxon>Pseudomonas</taxon>
    </lineage>
</organism>
<dbReference type="AlphaFoldDB" id="A0A6J4DYE0"/>
<protein>
    <submittedName>
        <fullName evidence="1">Uncharacterized protein</fullName>
    </submittedName>
</protein>
<dbReference type="EMBL" id="BQKM01000016">
    <property type="protein sequence ID" value="GJN55236.1"/>
    <property type="molecule type" value="Genomic_DNA"/>
</dbReference>
<name>A0A6J4DYE0_9PSED</name>
<evidence type="ECO:0000313" key="1">
    <source>
        <dbReference type="EMBL" id="BCG22079.1"/>
    </source>
</evidence>
<evidence type="ECO:0000313" key="3">
    <source>
        <dbReference type="Proteomes" id="UP000509383"/>
    </source>
</evidence>
<dbReference type="EMBL" id="AP023189">
    <property type="protein sequence ID" value="BCG22079.1"/>
    <property type="molecule type" value="Genomic_DNA"/>
</dbReference>
<dbReference type="KEGG" id="ptw:TUM18999_02700"/>
<sequence>MKVGDFKYLWDGSEPGWGLKKIMRDSWRLVFSFSSEGPDARQIALLRQLIPELMHSPLSTVYKQLKGTHCFRTCEDYGSIDGYRLQSQADALGLKVSSEVTRNVTYLPIRNESGVTCIEDEALAKAVALKMIEAGVPVFEIYVD</sequence>
<dbReference type="RefSeq" id="WP_173179310.1">
    <property type="nucleotide sequence ID" value="NZ_AP023189.1"/>
</dbReference>
<keyword evidence="4" id="KW-1185">Reference proteome</keyword>
<proteinExistence type="predicted"/>
<evidence type="ECO:0000313" key="2">
    <source>
        <dbReference type="EMBL" id="GJN55236.1"/>
    </source>
</evidence>
<evidence type="ECO:0000313" key="4">
    <source>
        <dbReference type="Proteomes" id="UP001054892"/>
    </source>
</evidence>
<gene>
    <name evidence="1" type="ORF">TUM18999_02700</name>
    <name evidence="2" type="ORF">TUM20286_49880</name>
</gene>